<proteinExistence type="predicted"/>
<reference evidence="1 2" key="1">
    <citation type="journal article" date="2024" name="Commun. Biol.">
        <title>Comparative genomic analysis of thermophilic fungi reveals convergent evolutionary adaptations and gene losses.</title>
        <authorList>
            <person name="Steindorff A.S."/>
            <person name="Aguilar-Pontes M.V."/>
            <person name="Robinson A.J."/>
            <person name="Andreopoulos B."/>
            <person name="LaButti K."/>
            <person name="Kuo A."/>
            <person name="Mondo S."/>
            <person name="Riley R."/>
            <person name="Otillar R."/>
            <person name="Haridas S."/>
            <person name="Lipzen A."/>
            <person name="Grimwood J."/>
            <person name="Schmutz J."/>
            <person name="Clum A."/>
            <person name="Reid I.D."/>
            <person name="Moisan M.C."/>
            <person name="Butler G."/>
            <person name="Nguyen T.T.M."/>
            <person name="Dewar K."/>
            <person name="Conant G."/>
            <person name="Drula E."/>
            <person name="Henrissat B."/>
            <person name="Hansel C."/>
            <person name="Singer S."/>
            <person name="Hutchinson M.I."/>
            <person name="de Vries R.P."/>
            <person name="Natvig D.O."/>
            <person name="Powell A.J."/>
            <person name="Tsang A."/>
            <person name="Grigoriev I.V."/>
        </authorList>
    </citation>
    <scope>NUCLEOTIDE SEQUENCE [LARGE SCALE GENOMIC DNA]</scope>
    <source>
        <strain evidence="1 2">CBS 494.80</strain>
    </source>
</reference>
<keyword evidence="2" id="KW-1185">Reference proteome</keyword>
<dbReference type="EMBL" id="JAZHXI010000012">
    <property type="protein sequence ID" value="KAL2065298.1"/>
    <property type="molecule type" value="Genomic_DNA"/>
</dbReference>
<dbReference type="Proteomes" id="UP001595075">
    <property type="component" value="Unassembled WGS sequence"/>
</dbReference>
<comment type="caution">
    <text evidence="1">The sequence shown here is derived from an EMBL/GenBank/DDBJ whole genome shotgun (WGS) entry which is preliminary data.</text>
</comment>
<evidence type="ECO:0000313" key="1">
    <source>
        <dbReference type="EMBL" id="KAL2065298.1"/>
    </source>
</evidence>
<gene>
    <name evidence="1" type="ORF">VTL71DRAFT_2967</name>
</gene>
<organism evidence="1 2">
    <name type="scientific">Oculimacula yallundae</name>
    <dbReference type="NCBI Taxonomy" id="86028"/>
    <lineage>
        <taxon>Eukaryota</taxon>
        <taxon>Fungi</taxon>
        <taxon>Dikarya</taxon>
        <taxon>Ascomycota</taxon>
        <taxon>Pezizomycotina</taxon>
        <taxon>Leotiomycetes</taxon>
        <taxon>Helotiales</taxon>
        <taxon>Ploettnerulaceae</taxon>
        <taxon>Oculimacula</taxon>
    </lineage>
</organism>
<sequence length="386" mass="43275">MSTLTSFCLFGELPDDMKLLILSKMLIAEPTAIVNPWMQHNLDNDPQVHKKYPWSRGFNTNILATSKQLYGLGMKLLYEQNTFVFTRLIVHNGVETETLTRRLRVFLEEKHTFYPPDEPSYEVARALLIRRVAVQESDVDCHLLARRGYAHPIPILPDVQHVEFMTTVLRRMKNSGCKLLHLTVTLDEIVPGIVSSLQRLANEAGGGNIIVNPNYSAPGTGRPYARILRTPAWLGLHGTVATTDDPPVVFSLQGLGVELLTVHGSIEPSENARKMVPAGVGALGAIVFQDWLWAYDIRPIALRYTGPFPRRVLDKDGNIPMKKVGQLDDSRDLVFENGWKFWVGVPLLCAILGSGGSVMFDLDPLEDRLVTTLRVFLYAIERANKH</sequence>
<evidence type="ECO:0000313" key="2">
    <source>
        <dbReference type="Proteomes" id="UP001595075"/>
    </source>
</evidence>
<name>A0ABR4C5T4_9HELO</name>
<protein>
    <submittedName>
        <fullName evidence="1">Uncharacterized protein</fullName>
    </submittedName>
</protein>
<accession>A0ABR4C5T4</accession>